<keyword evidence="9" id="KW-1185">Reference proteome</keyword>
<dbReference type="Pfam" id="PF03669">
    <property type="entry name" value="ASTER"/>
    <property type="match status" value="1"/>
</dbReference>
<evidence type="ECO:0000313" key="8">
    <source>
        <dbReference type="EMBL" id="KAI3429554.1"/>
    </source>
</evidence>
<sequence length="108" mass="11595">MPIQLKASGDPRREADVHTYPRPALPDQAPLDAFLLMGLVMGMLAMIFKQKLCAWASLLLTFCAVANGKAGHANVSQFLSSSTFAVFALVSIYLLPTRQRLAAADGST</sequence>
<evidence type="ECO:0000256" key="7">
    <source>
        <dbReference type="SAM" id="Phobius"/>
    </source>
</evidence>
<evidence type="ECO:0000256" key="1">
    <source>
        <dbReference type="ARBA" id="ARBA00004370"/>
    </source>
</evidence>
<protein>
    <recommendedName>
        <fullName evidence="10">Asterix</fullName>
    </recommendedName>
</protein>
<dbReference type="AlphaFoldDB" id="A0A9D4TMG1"/>
<evidence type="ECO:0000256" key="6">
    <source>
        <dbReference type="SAM" id="MobiDB-lite"/>
    </source>
</evidence>
<evidence type="ECO:0000256" key="2">
    <source>
        <dbReference type="ARBA" id="ARBA00009066"/>
    </source>
</evidence>
<comment type="similarity">
    <text evidence="2">Belongs to the Asterix family.</text>
</comment>
<evidence type="ECO:0000313" key="9">
    <source>
        <dbReference type="Proteomes" id="UP001055712"/>
    </source>
</evidence>
<keyword evidence="5 7" id="KW-0472">Membrane</keyword>
<evidence type="ECO:0008006" key="10">
    <source>
        <dbReference type="Google" id="ProtNLM"/>
    </source>
</evidence>
<name>A0A9D4TMG1_CHLVU</name>
<dbReference type="Proteomes" id="UP001055712">
    <property type="component" value="Unassembled WGS sequence"/>
</dbReference>
<dbReference type="GO" id="GO:0045048">
    <property type="term" value="P:protein insertion into ER membrane"/>
    <property type="evidence" value="ECO:0007669"/>
    <property type="project" value="InterPro"/>
</dbReference>
<proteinExistence type="inferred from homology"/>
<dbReference type="OrthoDB" id="510582at2759"/>
<keyword evidence="3 7" id="KW-0812">Transmembrane</keyword>
<reference evidence="8" key="2">
    <citation type="submission" date="2020-11" db="EMBL/GenBank/DDBJ databases">
        <authorList>
            <person name="Cecchin M."/>
            <person name="Marcolungo L."/>
            <person name="Rossato M."/>
            <person name="Girolomoni L."/>
            <person name="Cosentino E."/>
            <person name="Cuine S."/>
            <person name="Li-Beisson Y."/>
            <person name="Delledonne M."/>
            <person name="Ballottari M."/>
        </authorList>
    </citation>
    <scope>NUCLEOTIDE SEQUENCE</scope>
    <source>
        <strain evidence="8">211/11P</strain>
        <tissue evidence="8">Whole cell</tissue>
    </source>
</reference>
<feature type="region of interest" description="Disordered" evidence="6">
    <location>
        <begin position="1"/>
        <end position="21"/>
    </location>
</feature>
<comment type="caution">
    <text evidence="8">The sequence shown here is derived from an EMBL/GenBank/DDBJ whole genome shotgun (WGS) entry which is preliminary data.</text>
</comment>
<feature type="transmembrane region" description="Helical" evidence="7">
    <location>
        <begin position="29"/>
        <end position="48"/>
    </location>
</feature>
<dbReference type="GO" id="GO:0044183">
    <property type="term" value="F:protein folding chaperone"/>
    <property type="evidence" value="ECO:0007669"/>
    <property type="project" value="InterPro"/>
</dbReference>
<reference evidence="8" key="1">
    <citation type="journal article" date="2019" name="Plant J.">
        <title>Chlorella vulgaris genome assembly and annotation reveals the molecular basis for metabolic acclimation to high light conditions.</title>
        <authorList>
            <person name="Cecchin M."/>
            <person name="Marcolungo L."/>
            <person name="Rossato M."/>
            <person name="Girolomoni L."/>
            <person name="Cosentino E."/>
            <person name="Cuine S."/>
            <person name="Li-Beisson Y."/>
            <person name="Delledonne M."/>
            <person name="Ballottari M."/>
        </authorList>
    </citation>
    <scope>NUCLEOTIDE SEQUENCE</scope>
    <source>
        <strain evidence="8">211/11P</strain>
    </source>
</reference>
<dbReference type="PANTHER" id="PTHR13193:SF0">
    <property type="entry name" value="PAT COMPLEX SUBUNIT ASTERIX"/>
    <property type="match status" value="1"/>
</dbReference>
<keyword evidence="4 7" id="KW-1133">Transmembrane helix</keyword>
<dbReference type="InterPro" id="IPR005351">
    <property type="entry name" value="ASTER"/>
</dbReference>
<dbReference type="EMBL" id="SIDB01000008">
    <property type="protein sequence ID" value="KAI3429554.1"/>
    <property type="molecule type" value="Genomic_DNA"/>
</dbReference>
<feature type="transmembrane region" description="Helical" evidence="7">
    <location>
        <begin position="78"/>
        <end position="95"/>
    </location>
</feature>
<evidence type="ECO:0000256" key="4">
    <source>
        <dbReference type="ARBA" id="ARBA00022989"/>
    </source>
</evidence>
<feature type="compositionally biased region" description="Basic and acidic residues" evidence="6">
    <location>
        <begin position="9"/>
        <end position="19"/>
    </location>
</feature>
<evidence type="ECO:0000256" key="5">
    <source>
        <dbReference type="ARBA" id="ARBA00023136"/>
    </source>
</evidence>
<accession>A0A9D4TMG1</accession>
<evidence type="ECO:0000256" key="3">
    <source>
        <dbReference type="ARBA" id="ARBA00022692"/>
    </source>
</evidence>
<organism evidence="8 9">
    <name type="scientific">Chlorella vulgaris</name>
    <name type="common">Green alga</name>
    <dbReference type="NCBI Taxonomy" id="3077"/>
    <lineage>
        <taxon>Eukaryota</taxon>
        <taxon>Viridiplantae</taxon>
        <taxon>Chlorophyta</taxon>
        <taxon>core chlorophytes</taxon>
        <taxon>Trebouxiophyceae</taxon>
        <taxon>Chlorellales</taxon>
        <taxon>Chlorellaceae</taxon>
        <taxon>Chlorella clade</taxon>
        <taxon>Chlorella</taxon>
    </lineage>
</organism>
<comment type="subcellular location">
    <subcellularLocation>
        <location evidence="1">Membrane</location>
    </subcellularLocation>
</comment>
<gene>
    <name evidence="8" type="ORF">D9Q98_005642</name>
</gene>
<dbReference type="PANTHER" id="PTHR13193">
    <property type="entry name" value="CGI-140"/>
    <property type="match status" value="1"/>
</dbReference>
<dbReference type="GO" id="GO:0005789">
    <property type="term" value="C:endoplasmic reticulum membrane"/>
    <property type="evidence" value="ECO:0007669"/>
    <property type="project" value="InterPro"/>
</dbReference>